<protein>
    <submittedName>
        <fullName evidence="1">Uncharacterized protein</fullName>
    </submittedName>
</protein>
<name>A0A7J9PNX3_METMI</name>
<evidence type="ECO:0000313" key="1">
    <source>
        <dbReference type="EMBL" id="MBA2864416.1"/>
    </source>
</evidence>
<sequence length="630" mass="74155">MDNLEKLEKSLDRVFSILNILKIALDKESFETWLKLNHNLEINEILPGYRLFITTGLRSFMEAIFGDSNLNLKEDYVAHRLRYVDIDFKDIPNSCEKIIFLKNIWNLSKSIRKATSPDEISSRDLLPIFDCFDEIYNNYVISEDVEKNQALLISSIFKLHLLFNCLLNGLPEGYYCSLLSNSLKDEHLNKSFKGYVLTLQYVWSTLLEGNSFENTIISKLHDTEYLNKLFGSKNTPNIYDIIDNSPLNPDWRNLDRCSGVINKELLEPLRDKYPMWIHPMYLYLNKNPEKELFKDFLKKDNLKEPDYLVKTKLNDNLLKKRLDYLFYWHKLYTLDTQGIHVFNGTYAVLTTLLGHLELNNILDDKIDIKILKLNHPVAHPYRKDAVHTSYAIHFGVYGEISDGSGWLVFLNCSVNFESPEFLQFELEDTLNDLKDEIELIEYNVDLNSFTKYLQQKSIKFDPRLLEVDSIDREFKSYHGKVKGRVFENLSYLIINELEEGITTWSEIINNEEIDILRETNDEIHIYECKVDSHLDSDYLEQINRKINAVAKEYDKKIVPHIIFYYGINPMLLNTIEENNIQVTHNLRKKFAGKSGFKKFKPLFEIIEYSPDNIMKHLTNPHDKFDLKHIR</sequence>
<dbReference type="AlphaFoldDB" id="A0A7J9PNX3"/>
<dbReference type="RefSeq" id="WP_181505161.1">
    <property type="nucleotide sequence ID" value="NZ_JACDUO010000001.1"/>
</dbReference>
<gene>
    <name evidence="1" type="ORF">HNP94_001416</name>
</gene>
<evidence type="ECO:0000313" key="2">
    <source>
        <dbReference type="Proteomes" id="UP000567099"/>
    </source>
</evidence>
<reference evidence="1 2" key="1">
    <citation type="submission" date="2020-07" db="EMBL/GenBank/DDBJ databases">
        <title>Genomic Encyclopedia of Type Strains, Phase IV (KMG-V): Genome sequencing to study the core and pangenomes of soil and plant-associated prokaryotes.</title>
        <authorList>
            <person name="Whitman W."/>
        </authorList>
    </citation>
    <scope>NUCLEOTIDE SEQUENCE [LARGE SCALE GENOMIC DNA]</scope>
    <source>
        <strain evidence="1 2">C13</strain>
    </source>
</reference>
<comment type="caution">
    <text evidence="1">The sequence shown here is derived from an EMBL/GenBank/DDBJ whole genome shotgun (WGS) entry which is preliminary data.</text>
</comment>
<dbReference type="EMBL" id="JACDUO010000001">
    <property type="protein sequence ID" value="MBA2864416.1"/>
    <property type="molecule type" value="Genomic_DNA"/>
</dbReference>
<organism evidence="1 2">
    <name type="scientific">Methanococcus maripaludis</name>
    <name type="common">Methanococcus deltae</name>
    <dbReference type="NCBI Taxonomy" id="39152"/>
    <lineage>
        <taxon>Archaea</taxon>
        <taxon>Methanobacteriati</taxon>
        <taxon>Methanobacteriota</taxon>
        <taxon>Methanomada group</taxon>
        <taxon>Methanococci</taxon>
        <taxon>Methanococcales</taxon>
        <taxon>Methanococcaceae</taxon>
        <taxon>Methanococcus</taxon>
    </lineage>
</organism>
<dbReference type="Proteomes" id="UP000567099">
    <property type="component" value="Unassembled WGS sequence"/>
</dbReference>
<accession>A0A7J9PNX3</accession>
<proteinExistence type="predicted"/>